<dbReference type="Proteomes" id="UP000240883">
    <property type="component" value="Unassembled WGS sequence"/>
</dbReference>
<feature type="domain" description="Peptidase M43 pregnancy-associated plasma-A" evidence="10">
    <location>
        <begin position="115"/>
        <end position="259"/>
    </location>
</feature>
<evidence type="ECO:0000256" key="2">
    <source>
        <dbReference type="ARBA" id="ARBA00022670"/>
    </source>
</evidence>
<gene>
    <name evidence="11" type="ORF">BS50DRAFT_4304</name>
</gene>
<dbReference type="PANTHER" id="PTHR47466">
    <property type="match status" value="1"/>
</dbReference>
<sequence>MKVSTLLLGALAPLALASEGCGNEDYDFDPLHISPSQSRRALTKMRARDITGVDLYVHVLVAEEPKEDYGPDIAKQLDYLNSKYEVWGYHFNLKLTTYVINADWAKDIDVDKDNKMKSLHRGDYQTLNVYMVEGAGGGVCSLPEGTKDPIKQKTLDFDGCFIPLSVGRSPDSGTLAHEVGHWFGLLHTFQGGCDGDGDYCDDTAPQNEPSLGKLATPGDLNSCPAKDQCGKGLENVKNFMDYTDCSQEFTPCQGGRMNQAWTGYRENRALAEGVEVKW</sequence>
<protein>
    <recommendedName>
        <fullName evidence="10">Peptidase M43 pregnancy-associated plasma-A domain-containing protein</fullName>
    </recommendedName>
</protein>
<reference evidence="11 12" key="1">
    <citation type="journal article" date="2018" name="Front. Microbiol.">
        <title>Genome-Wide Analysis of Corynespora cassiicola Leaf Fall Disease Putative Effectors.</title>
        <authorList>
            <person name="Lopez D."/>
            <person name="Ribeiro S."/>
            <person name="Label P."/>
            <person name="Fumanal B."/>
            <person name="Venisse J.S."/>
            <person name="Kohler A."/>
            <person name="de Oliveira R.R."/>
            <person name="Labutti K."/>
            <person name="Lipzen A."/>
            <person name="Lail K."/>
            <person name="Bauer D."/>
            <person name="Ohm R.A."/>
            <person name="Barry K.W."/>
            <person name="Spatafora J."/>
            <person name="Grigoriev I.V."/>
            <person name="Martin F.M."/>
            <person name="Pujade-Renaud V."/>
        </authorList>
    </citation>
    <scope>NUCLEOTIDE SEQUENCE [LARGE SCALE GENOMIC DNA]</scope>
    <source>
        <strain evidence="11 12">Philippines</strain>
    </source>
</reference>
<keyword evidence="12" id="KW-1185">Reference proteome</keyword>
<accession>A0A2T2P8G8</accession>
<keyword evidence="6" id="KW-0862">Zinc</keyword>
<dbReference type="InterPro" id="IPR008754">
    <property type="entry name" value="Peptidase_M43"/>
</dbReference>
<keyword evidence="4 9" id="KW-0732">Signal</keyword>
<evidence type="ECO:0000256" key="6">
    <source>
        <dbReference type="ARBA" id="ARBA00022833"/>
    </source>
</evidence>
<keyword evidence="3" id="KW-0479">Metal-binding</keyword>
<keyword evidence="7" id="KW-0482">Metalloprotease</keyword>
<dbReference type="Pfam" id="PF05572">
    <property type="entry name" value="Peptidase_M43"/>
    <property type="match status" value="1"/>
</dbReference>
<dbReference type="GO" id="GO:0006508">
    <property type="term" value="P:proteolysis"/>
    <property type="evidence" value="ECO:0007669"/>
    <property type="project" value="UniProtKB-KW"/>
</dbReference>
<keyword evidence="2" id="KW-0645">Protease</keyword>
<feature type="chain" id="PRO_5015522900" description="Peptidase M43 pregnancy-associated plasma-A domain-containing protein" evidence="9">
    <location>
        <begin position="18"/>
        <end position="278"/>
    </location>
</feature>
<comment type="similarity">
    <text evidence="1">Belongs to the peptidase M43B family.</text>
</comment>
<dbReference type="GO" id="GO:0046872">
    <property type="term" value="F:metal ion binding"/>
    <property type="evidence" value="ECO:0007669"/>
    <property type="project" value="UniProtKB-KW"/>
</dbReference>
<evidence type="ECO:0000313" key="12">
    <source>
        <dbReference type="Proteomes" id="UP000240883"/>
    </source>
</evidence>
<evidence type="ECO:0000256" key="9">
    <source>
        <dbReference type="SAM" id="SignalP"/>
    </source>
</evidence>
<dbReference type="STRING" id="1448308.A0A2T2P8G8"/>
<keyword evidence="5" id="KW-0378">Hydrolase</keyword>
<dbReference type="OrthoDB" id="536211at2759"/>
<dbReference type="SUPFAM" id="SSF55486">
    <property type="entry name" value="Metalloproteases ('zincins'), catalytic domain"/>
    <property type="match status" value="2"/>
</dbReference>
<dbReference type="Gene3D" id="3.40.390.10">
    <property type="entry name" value="Collagenase (Catalytic Domain)"/>
    <property type="match status" value="1"/>
</dbReference>
<feature type="signal peptide" evidence="9">
    <location>
        <begin position="1"/>
        <end position="17"/>
    </location>
</feature>
<dbReference type="PANTHER" id="PTHR47466:SF1">
    <property type="entry name" value="METALLOPROTEASE MEP1 (AFU_ORTHOLOGUE AFUA_1G07730)-RELATED"/>
    <property type="match status" value="1"/>
</dbReference>
<evidence type="ECO:0000256" key="1">
    <source>
        <dbReference type="ARBA" id="ARBA00008721"/>
    </source>
</evidence>
<evidence type="ECO:0000256" key="3">
    <source>
        <dbReference type="ARBA" id="ARBA00022723"/>
    </source>
</evidence>
<evidence type="ECO:0000259" key="10">
    <source>
        <dbReference type="Pfam" id="PF05572"/>
    </source>
</evidence>
<evidence type="ECO:0000256" key="8">
    <source>
        <dbReference type="ARBA" id="ARBA00023157"/>
    </source>
</evidence>
<name>A0A2T2P8G8_CORCC</name>
<evidence type="ECO:0000313" key="11">
    <source>
        <dbReference type="EMBL" id="PSN73945.1"/>
    </source>
</evidence>
<evidence type="ECO:0000256" key="7">
    <source>
        <dbReference type="ARBA" id="ARBA00023049"/>
    </source>
</evidence>
<dbReference type="GO" id="GO:0008237">
    <property type="term" value="F:metallopeptidase activity"/>
    <property type="evidence" value="ECO:0007669"/>
    <property type="project" value="UniProtKB-KW"/>
</dbReference>
<dbReference type="InterPro" id="IPR024079">
    <property type="entry name" value="MetalloPept_cat_dom_sf"/>
</dbReference>
<keyword evidence="8" id="KW-1015">Disulfide bond</keyword>
<evidence type="ECO:0000256" key="5">
    <source>
        <dbReference type="ARBA" id="ARBA00022801"/>
    </source>
</evidence>
<dbReference type="AlphaFoldDB" id="A0A2T2P8G8"/>
<dbReference type="EMBL" id="KZ678128">
    <property type="protein sequence ID" value="PSN73945.1"/>
    <property type="molecule type" value="Genomic_DNA"/>
</dbReference>
<evidence type="ECO:0000256" key="4">
    <source>
        <dbReference type="ARBA" id="ARBA00022729"/>
    </source>
</evidence>
<proteinExistence type="inferred from homology"/>
<organism evidence="11 12">
    <name type="scientific">Corynespora cassiicola Philippines</name>
    <dbReference type="NCBI Taxonomy" id="1448308"/>
    <lineage>
        <taxon>Eukaryota</taxon>
        <taxon>Fungi</taxon>
        <taxon>Dikarya</taxon>
        <taxon>Ascomycota</taxon>
        <taxon>Pezizomycotina</taxon>
        <taxon>Dothideomycetes</taxon>
        <taxon>Pleosporomycetidae</taxon>
        <taxon>Pleosporales</taxon>
        <taxon>Corynesporascaceae</taxon>
        <taxon>Corynespora</taxon>
    </lineage>
</organism>